<feature type="compositionally biased region" description="Low complexity" evidence="2">
    <location>
        <begin position="145"/>
        <end position="170"/>
    </location>
</feature>
<dbReference type="InterPro" id="IPR003409">
    <property type="entry name" value="MORN"/>
</dbReference>
<evidence type="ECO:0000256" key="1">
    <source>
        <dbReference type="ARBA" id="ARBA00022737"/>
    </source>
</evidence>
<feature type="compositionally biased region" description="Polar residues" evidence="2">
    <location>
        <begin position="797"/>
        <end position="808"/>
    </location>
</feature>
<proteinExistence type="predicted"/>
<dbReference type="Gene3D" id="2.20.110.10">
    <property type="entry name" value="Histone H3 K4-specific methyltransferase SET7/9 N-terminal domain"/>
    <property type="match status" value="2"/>
</dbReference>
<evidence type="ECO:0000256" key="2">
    <source>
        <dbReference type="SAM" id="MobiDB-lite"/>
    </source>
</evidence>
<feature type="compositionally biased region" description="Polar residues" evidence="2">
    <location>
        <begin position="375"/>
        <end position="394"/>
    </location>
</feature>
<name>A0ABD3RWK0_9STRA</name>
<comment type="caution">
    <text evidence="3">The sequence shown here is derived from an EMBL/GenBank/DDBJ whole genome shotgun (WGS) entry which is preliminary data.</text>
</comment>
<keyword evidence="1" id="KW-0677">Repeat</keyword>
<reference evidence="3 4" key="1">
    <citation type="submission" date="2024-10" db="EMBL/GenBank/DDBJ databases">
        <title>Updated reference genomes for cyclostephanoid diatoms.</title>
        <authorList>
            <person name="Roberts W.R."/>
            <person name="Alverson A.J."/>
        </authorList>
    </citation>
    <scope>NUCLEOTIDE SEQUENCE [LARGE SCALE GENOMIC DNA]</scope>
    <source>
        <strain evidence="3 4">AJA228-03</strain>
    </source>
</reference>
<feature type="region of interest" description="Disordered" evidence="2">
    <location>
        <begin position="99"/>
        <end position="121"/>
    </location>
</feature>
<feature type="compositionally biased region" description="Basic and acidic residues" evidence="2">
    <location>
        <begin position="1"/>
        <end position="17"/>
    </location>
</feature>
<feature type="region of interest" description="Disordered" evidence="2">
    <location>
        <begin position="134"/>
        <end position="181"/>
    </location>
</feature>
<feature type="region of interest" description="Disordered" evidence="2">
    <location>
        <begin position="1"/>
        <end position="79"/>
    </location>
</feature>
<dbReference type="EMBL" id="JALLPB020000141">
    <property type="protein sequence ID" value="KAL3816602.1"/>
    <property type="molecule type" value="Genomic_DNA"/>
</dbReference>
<dbReference type="Proteomes" id="UP001530377">
    <property type="component" value="Unassembled WGS sequence"/>
</dbReference>
<feature type="compositionally biased region" description="Low complexity" evidence="2">
    <location>
        <begin position="750"/>
        <end position="785"/>
    </location>
</feature>
<feature type="region of interest" description="Disordered" evidence="2">
    <location>
        <begin position="844"/>
        <end position="865"/>
    </location>
</feature>
<dbReference type="AlphaFoldDB" id="A0ABD3RWK0"/>
<organism evidence="3 4">
    <name type="scientific">Cyclostephanos tholiformis</name>
    <dbReference type="NCBI Taxonomy" id="382380"/>
    <lineage>
        <taxon>Eukaryota</taxon>
        <taxon>Sar</taxon>
        <taxon>Stramenopiles</taxon>
        <taxon>Ochrophyta</taxon>
        <taxon>Bacillariophyta</taxon>
        <taxon>Coscinodiscophyceae</taxon>
        <taxon>Thalassiosirophycidae</taxon>
        <taxon>Stephanodiscales</taxon>
        <taxon>Stephanodiscaceae</taxon>
        <taxon>Cyclostephanos</taxon>
    </lineage>
</organism>
<feature type="region of interest" description="Disordered" evidence="2">
    <location>
        <begin position="375"/>
        <end position="397"/>
    </location>
</feature>
<feature type="compositionally biased region" description="Low complexity" evidence="2">
    <location>
        <begin position="27"/>
        <end position="41"/>
    </location>
</feature>
<gene>
    <name evidence="3" type="ORF">ACHAXA_001505</name>
</gene>
<feature type="region of interest" description="Disordered" evidence="2">
    <location>
        <begin position="746"/>
        <end position="812"/>
    </location>
</feature>
<dbReference type="PANTHER" id="PTHR43215:SF14">
    <property type="entry name" value="RADIAL SPOKE HEAD 1 HOMOLOG"/>
    <property type="match status" value="1"/>
</dbReference>
<sequence>MIDDSDGRYDRRWDGSRVRHNRNFRDSSTPTSSAAMSTNRTVGGGVGRRGGSIERRGMEPPITSSIHEPPDPPSSGDAFVSGTWKKTIYTPTLLATSSFDVDANPGEISAGRSSSSKANETWKKKSMIYTPTLLAFPRGGSVGPSSRTSKTAGTTTPSSSSSSSSSTTSSPLPLIRRPPWDGRSKYYSRNKIVSFRDEGKSADWRRDERMRSTNSTDRRARVVVSRKQERMTSSIDDTTTLASRSTSDNDVKKYISSLAKKLLLPCGGDGRLITSYFHYSTTTFDEDGEEELERSKYNRKDYRDLVMKKRHGCVLVGKEKRKDVDVKSYYRDCINNLVFENERLYNKIVILSQDRDEILQSLRNVSTTTSFAVENDNYNNQSDDNHQNSRNSTYGRPCRHQDDCEDAVDTKNRCGDDVDNYYFLDLVKDEEERDTFVLREARFRRISRYDDSQNVDKVGLNVYHQDSENKGLFRKSDVPSRERDVNLRKSHDLLQTSGGAVVVDSGTKCHQTEENGHALKSHHNKSIIILGESFAKLLDTDNAAAKRFSSSSLNCYDQVDDESVGMHEGDSLTAMGNKIIKLVAKIISDRENLPINPSIESKQNQMTTEHAHKSSCLPLITVKDEVKNPESLNLEDLETSCFSVTSITYHQPYIFNDSMNNLNVRGDEIDDIDDDKNTSNLVIQAYDNCCDSGARKAPLAFPRQARTDCPCAHNDDDYSEGLADKKKYSDEYGVDGAEERYYSDEDVEYPPHGYHSFSPPSSSYSQSPSSSKTFSSESESNKNSTTPRGNCRRKSNDSNCPSYPSSSMKEQDALNGEELVNCNSDIQFPEREANLRRARDLLRSIGGPDAKNQQTEEEDLKSHKSACRALQDSNIVELFGMEEAPKKLPDASSYASALNNKIDSEHEGGHSEDAKSNVLMPDIVNNDIYHYTLCASHKFDDSMSSSSNKSTTEIKALCITVVTRSSRYVSFPSSRAHTYATFFRATLLMSQIVAILDEQLCVAIDSFKDQKAGDEKRRKYQGEYNQEGKKHGYGIYTSKNGNEYLGEWQNGRREGLGIVKVGNGDIFEGQFEHNLKCGIGVYHYKDGECDLSLYENDARVGDSIRFSVDRKQILLISCDSSSSKAISFEKAAQVAEDMGTMVAF</sequence>
<keyword evidence="4" id="KW-1185">Reference proteome</keyword>
<evidence type="ECO:0000313" key="3">
    <source>
        <dbReference type="EMBL" id="KAL3816602.1"/>
    </source>
</evidence>
<evidence type="ECO:0000313" key="4">
    <source>
        <dbReference type="Proteomes" id="UP001530377"/>
    </source>
</evidence>
<dbReference type="Pfam" id="PF02493">
    <property type="entry name" value="MORN"/>
    <property type="match status" value="3"/>
</dbReference>
<dbReference type="SMART" id="SM00698">
    <property type="entry name" value="MORN"/>
    <property type="match status" value="3"/>
</dbReference>
<accession>A0ABD3RWK0</accession>
<dbReference type="PANTHER" id="PTHR43215">
    <property type="entry name" value="RADIAL SPOKE HEAD 1 HOMOLOG"/>
    <property type="match status" value="1"/>
</dbReference>
<protein>
    <submittedName>
        <fullName evidence="3">Uncharacterized protein</fullName>
    </submittedName>
</protein>
<dbReference type="SUPFAM" id="SSF82185">
    <property type="entry name" value="Histone H3 K4-specific methyltransferase SET7/9 N-terminal domain"/>
    <property type="match status" value="1"/>
</dbReference>